<dbReference type="PANTHER" id="PTHR21569">
    <property type="entry name" value="RIBOSOMAL PROTEIN S9"/>
    <property type="match status" value="1"/>
</dbReference>
<dbReference type="GO" id="GO:0003735">
    <property type="term" value="F:structural constituent of ribosome"/>
    <property type="evidence" value="ECO:0007669"/>
    <property type="project" value="InterPro"/>
</dbReference>
<dbReference type="PANTHER" id="PTHR21569:SF1">
    <property type="entry name" value="SMALL RIBOSOMAL SUBUNIT PROTEIN US9M"/>
    <property type="match status" value="1"/>
</dbReference>
<evidence type="ECO:0000313" key="8">
    <source>
        <dbReference type="Proteomes" id="UP000646827"/>
    </source>
</evidence>
<dbReference type="PROSITE" id="PS00360">
    <property type="entry name" value="RIBOSOMAL_S9"/>
    <property type="match status" value="1"/>
</dbReference>
<dbReference type="GO" id="GO:0003723">
    <property type="term" value="F:RNA binding"/>
    <property type="evidence" value="ECO:0007669"/>
    <property type="project" value="TreeGrafter"/>
</dbReference>
<keyword evidence="8" id="KW-1185">Reference proteome</keyword>
<sequence>MSSFLLRRGLFTSSVIANTASKNLTARSAVIQTVRFASTRQQPQQQPFQQQQQDNIYEVREKPQSLSYFTGNYKYNDLLIELDALHKTFADWQGETTLGEQDIGTPDQQQSNAWKLRDKMEQMLEIPLKTSQWRKIVLHLNTLASLPKPLPAPVEEVLRPYRRYDQQQQTGSTGSSSKTLDALGRAYAVGRRKESSARCWVVEGDGQVLINGVSINDYFQRPVDRDEVNLPLEAIESKDKYNVWALVNGGGSTGQAQAIKLGVGRALLTHNPELKPILRKAGCITRDPRVVERKKEGQRKARAKYTWYVT</sequence>
<comment type="similarity">
    <text evidence="1 6">Belongs to the universal ribosomal protein uS9 family.</text>
</comment>
<evidence type="ECO:0000256" key="1">
    <source>
        <dbReference type="ARBA" id="ARBA00005251"/>
    </source>
</evidence>
<dbReference type="InterPro" id="IPR020568">
    <property type="entry name" value="Ribosomal_Su5_D2-typ_SF"/>
</dbReference>
<evidence type="ECO:0000256" key="4">
    <source>
        <dbReference type="ARBA" id="ARBA00039318"/>
    </source>
</evidence>
<dbReference type="InterPro" id="IPR020574">
    <property type="entry name" value="Ribosomal_uS9_CS"/>
</dbReference>
<dbReference type="AlphaFoldDB" id="A0A8H7VM05"/>
<evidence type="ECO:0000313" key="7">
    <source>
        <dbReference type="EMBL" id="KAG2223852.1"/>
    </source>
</evidence>
<dbReference type="Pfam" id="PF00380">
    <property type="entry name" value="Ribosomal_S9"/>
    <property type="match status" value="1"/>
</dbReference>
<dbReference type="NCBIfam" id="NF001099">
    <property type="entry name" value="PRK00132.1"/>
    <property type="match status" value="1"/>
</dbReference>
<dbReference type="GO" id="GO:0005763">
    <property type="term" value="C:mitochondrial small ribosomal subunit"/>
    <property type="evidence" value="ECO:0007669"/>
    <property type="project" value="TreeGrafter"/>
</dbReference>
<organism evidence="7 8">
    <name type="scientific">Circinella minor</name>
    <dbReference type="NCBI Taxonomy" id="1195481"/>
    <lineage>
        <taxon>Eukaryota</taxon>
        <taxon>Fungi</taxon>
        <taxon>Fungi incertae sedis</taxon>
        <taxon>Mucoromycota</taxon>
        <taxon>Mucoromycotina</taxon>
        <taxon>Mucoromycetes</taxon>
        <taxon>Mucorales</taxon>
        <taxon>Lichtheimiaceae</taxon>
        <taxon>Circinella</taxon>
    </lineage>
</organism>
<dbReference type="FunFam" id="3.30.230.10:FF:000001">
    <property type="entry name" value="30S ribosomal protein S9"/>
    <property type="match status" value="1"/>
</dbReference>
<protein>
    <recommendedName>
        <fullName evidence="4">Small ribosomal subunit protein uS9m</fullName>
    </recommendedName>
    <alternativeName>
        <fullName evidence="5">37S ribosomal protein S9, mitochondrial</fullName>
    </alternativeName>
</protein>
<dbReference type="InterPro" id="IPR000754">
    <property type="entry name" value="Ribosomal_uS9"/>
</dbReference>
<dbReference type="SUPFAM" id="SSF54211">
    <property type="entry name" value="Ribosomal protein S5 domain 2-like"/>
    <property type="match status" value="1"/>
</dbReference>
<dbReference type="Gene3D" id="3.30.230.10">
    <property type="match status" value="1"/>
</dbReference>
<dbReference type="InterPro" id="IPR023035">
    <property type="entry name" value="Ribosomal_uS9_bac/plastid"/>
</dbReference>
<dbReference type="OrthoDB" id="10254627at2759"/>
<evidence type="ECO:0000256" key="3">
    <source>
        <dbReference type="ARBA" id="ARBA00023274"/>
    </source>
</evidence>
<evidence type="ECO:0000256" key="6">
    <source>
        <dbReference type="RuleBase" id="RU003815"/>
    </source>
</evidence>
<name>A0A8H7VM05_9FUNG</name>
<dbReference type="Proteomes" id="UP000646827">
    <property type="component" value="Unassembled WGS sequence"/>
</dbReference>
<comment type="caution">
    <text evidence="7">The sequence shown here is derived from an EMBL/GenBank/DDBJ whole genome shotgun (WGS) entry which is preliminary data.</text>
</comment>
<gene>
    <name evidence="7" type="ORF">INT45_012725</name>
</gene>
<keyword evidence="2 6" id="KW-0689">Ribosomal protein</keyword>
<evidence type="ECO:0000256" key="2">
    <source>
        <dbReference type="ARBA" id="ARBA00022980"/>
    </source>
</evidence>
<dbReference type="GO" id="GO:0006412">
    <property type="term" value="P:translation"/>
    <property type="evidence" value="ECO:0007669"/>
    <property type="project" value="InterPro"/>
</dbReference>
<evidence type="ECO:0000256" key="5">
    <source>
        <dbReference type="ARBA" id="ARBA00042623"/>
    </source>
</evidence>
<keyword evidence="3 6" id="KW-0687">Ribonucleoprotein</keyword>
<dbReference type="InterPro" id="IPR014721">
    <property type="entry name" value="Ribsml_uS5_D2-typ_fold_subgr"/>
</dbReference>
<accession>A0A8H7VM05</accession>
<proteinExistence type="inferred from homology"/>
<dbReference type="EMBL" id="JAEPRB010000053">
    <property type="protein sequence ID" value="KAG2223852.1"/>
    <property type="molecule type" value="Genomic_DNA"/>
</dbReference>
<reference evidence="7 8" key="1">
    <citation type="submission" date="2020-12" db="EMBL/GenBank/DDBJ databases">
        <title>Metabolic potential, ecology and presence of endohyphal bacteria is reflected in genomic diversity of Mucoromycotina.</title>
        <authorList>
            <person name="Muszewska A."/>
            <person name="Okrasinska A."/>
            <person name="Steczkiewicz K."/>
            <person name="Drgas O."/>
            <person name="Orlowska M."/>
            <person name="Perlinska-Lenart U."/>
            <person name="Aleksandrzak-Piekarczyk T."/>
            <person name="Szatraj K."/>
            <person name="Zielenkiewicz U."/>
            <person name="Pilsyk S."/>
            <person name="Malc E."/>
            <person name="Mieczkowski P."/>
            <person name="Kruszewska J.S."/>
            <person name="Biernat P."/>
            <person name="Pawlowska J."/>
        </authorList>
    </citation>
    <scope>NUCLEOTIDE SEQUENCE [LARGE SCALE GENOMIC DNA]</scope>
    <source>
        <strain evidence="7 8">CBS 142.35</strain>
    </source>
</reference>